<reference evidence="3" key="1">
    <citation type="submission" date="2016-12" db="EMBL/GenBank/DDBJ databases">
        <authorList>
            <person name="Herbold C."/>
        </authorList>
    </citation>
    <scope>NUCLEOTIDE SEQUENCE [LARGE SCALE GENOMIC DNA]</scope>
</reference>
<feature type="transmembrane region" description="Helical" evidence="1">
    <location>
        <begin position="138"/>
        <end position="159"/>
    </location>
</feature>
<dbReference type="Proteomes" id="UP000232412">
    <property type="component" value="Unassembled WGS sequence"/>
</dbReference>
<evidence type="ECO:0008006" key="4">
    <source>
        <dbReference type="Google" id="ProtNLM"/>
    </source>
</evidence>
<keyword evidence="1" id="KW-0812">Transmembrane</keyword>
<evidence type="ECO:0000256" key="1">
    <source>
        <dbReference type="SAM" id="Phobius"/>
    </source>
</evidence>
<proteinExistence type="predicted"/>
<accession>A0A2H1EH27</accession>
<keyword evidence="1" id="KW-0472">Membrane</keyword>
<keyword evidence="1" id="KW-1133">Transmembrane helix</keyword>
<sequence>MLKIAIVAVVIILLAPMASSSFAQEYKTISNVGKDAGDGATTYDVQYSSVKDIVSTSVSTKDKSIDFVLVGKTDTNSTLILKLPTGLIGGPFIAVFEDGQIITNYTTTNETGDTMVSIPIGPLTENISIVGTTIVPEFGPVAAIVLAISIVALVTVTRLRPIHL</sequence>
<evidence type="ECO:0000313" key="3">
    <source>
        <dbReference type="Proteomes" id="UP000232412"/>
    </source>
</evidence>
<dbReference type="RefSeq" id="WP_101009661.1">
    <property type="nucleotide sequence ID" value="NZ_FRFC01000003.1"/>
</dbReference>
<name>A0A2H1EH27_9ARCH</name>
<dbReference type="EMBL" id="FRFC01000003">
    <property type="protein sequence ID" value="SHO45525.1"/>
    <property type="molecule type" value="Genomic_DNA"/>
</dbReference>
<organism evidence="2 3">
    <name type="scientific">Nitrosotalea sinensis</name>
    <dbReference type="NCBI Taxonomy" id="1499975"/>
    <lineage>
        <taxon>Archaea</taxon>
        <taxon>Nitrososphaerota</taxon>
        <taxon>Nitrososphaeria</taxon>
        <taxon>Nitrosotaleales</taxon>
        <taxon>Nitrosotaleaceae</taxon>
        <taxon>Nitrosotalea</taxon>
    </lineage>
</organism>
<evidence type="ECO:0000313" key="2">
    <source>
        <dbReference type="EMBL" id="SHO45525.1"/>
    </source>
</evidence>
<dbReference type="OrthoDB" id="11836at2157"/>
<dbReference type="AlphaFoldDB" id="A0A2H1EH27"/>
<protein>
    <recommendedName>
        <fullName evidence="4">PEFG-CTERM sorting domain-containing protein</fullName>
    </recommendedName>
</protein>
<keyword evidence="3" id="KW-1185">Reference proteome</keyword>
<gene>
    <name evidence="2" type="ORF">NSIN_20690</name>
</gene>